<gene>
    <name evidence="10" type="ORF">F0562_003446</name>
</gene>
<dbReference type="PANTHER" id="PTHR10108">
    <property type="entry name" value="SAM-DEPENDENT METHYLTRANSFERASE"/>
    <property type="match status" value="1"/>
</dbReference>
<keyword evidence="11" id="KW-1185">Reference proteome</keyword>
<dbReference type="OrthoDB" id="2013972at2759"/>
<keyword evidence="5 7" id="KW-0325">Glycoprotein</keyword>
<dbReference type="InterPro" id="IPR029063">
    <property type="entry name" value="SAM-dependent_MTases_sf"/>
</dbReference>
<protein>
    <recommendedName>
        <fullName evidence="7">Methyltransferase</fullName>
        <ecNumber evidence="7">2.1.1.-</ecNumber>
    </recommendedName>
</protein>
<reference evidence="10 11" key="1">
    <citation type="submission" date="2019-09" db="EMBL/GenBank/DDBJ databases">
        <title>A chromosome-level genome assembly of the Chinese tupelo Nyssa sinensis.</title>
        <authorList>
            <person name="Yang X."/>
            <person name="Kang M."/>
            <person name="Yang Y."/>
            <person name="Xiong H."/>
            <person name="Wang M."/>
            <person name="Zhang Z."/>
            <person name="Wang Z."/>
            <person name="Wu H."/>
            <person name="Ma T."/>
            <person name="Liu J."/>
            <person name="Xi Z."/>
        </authorList>
    </citation>
    <scope>NUCLEOTIDE SEQUENCE [LARGE SCALE GENOMIC DNA]</scope>
    <source>
        <strain evidence="10">J267</strain>
        <tissue evidence="10">Leaf</tissue>
    </source>
</reference>
<sequence length="448" mass="49942">MFVTLCLVGVWMMTSSSIVPVQNIDVSSQENMNEVKEQVDESNGSNEISSKQFEDNPGDLPEDATKGDSDVSLVQEESNFKSQENSYISEKKVDRETEENQEEKPEKQPRKESIEEENNSEDAIKTETENGGKTENGESKTEDKDSEAGETKTDGGESNSGGLGDSEEGSNKNQNDLNEGVKKSEANSGETKDGDKVDVQIEEKVEENQDKELKESSGVEEDGQTKDQVSNEVFPSGAQSELLNENITQNGAWSSQAAESKNENKAQKFSEPDQQFGYSWKLCNVTAGPDYIPCLDNLQAIRSLRTTKHYEHRERHCPEEAPTCLVPLPEGYQCPIVWPTSREKIWYHNVPHTKLAEIKGHQNWVKVSGDYLTFPGGGTQFKRGALYYVDFIQQSVPDIAWGKHSRVILDVGCGVASFGGYLFERDVLTISFAPKDEHEAQVQFALER</sequence>
<evidence type="ECO:0000256" key="1">
    <source>
        <dbReference type="ARBA" id="ARBA00004606"/>
    </source>
</evidence>
<dbReference type="EMBL" id="CM018032">
    <property type="protein sequence ID" value="KAA8547017.1"/>
    <property type="molecule type" value="Genomic_DNA"/>
</dbReference>
<evidence type="ECO:0000256" key="5">
    <source>
        <dbReference type="ARBA" id="ARBA00023180"/>
    </source>
</evidence>
<feature type="compositionally biased region" description="Polar residues" evidence="8">
    <location>
        <begin position="75"/>
        <end position="88"/>
    </location>
</feature>
<feature type="compositionally biased region" description="Basic and acidic residues" evidence="8">
    <location>
        <begin position="122"/>
        <end position="155"/>
    </location>
</feature>
<feature type="compositionally biased region" description="Polar residues" evidence="8">
    <location>
        <begin position="41"/>
        <end position="51"/>
    </location>
</feature>
<dbReference type="GO" id="GO:0005768">
    <property type="term" value="C:endosome"/>
    <property type="evidence" value="ECO:0007669"/>
    <property type="project" value="TreeGrafter"/>
</dbReference>
<evidence type="ECO:0000256" key="2">
    <source>
        <dbReference type="ARBA" id="ARBA00008361"/>
    </source>
</evidence>
<feature type="compositionally biased region" description="Basic and acidic residues" evidence="8">
    <location>
        <begin position="179"/>
        <end position="217"/>
    </location>
</feature>
<evidence type="ECO:0000313" key="11">
    <source>
        <dbReference type="Proteomes" id="UP000325577"/>
    </source>
</evidence>
<feature type="compositionally biased region" description="Basic and acidic residues" evidence="8">
    <location>
        <begin position="102"/>
        <end position="113"/>
    </location>
</feature>
<dbReference type="SUPFAM" id="SSF53335">
    <property type="entry name" value="S-adenosyl-L-methionine-dependent methyltransferases"/>
    <property type="match status" value="1"/>
</dbReference>
<dbReference type="GO" id="GO:0005802">
    <property type="term" value="C:trans-Golgi network"/>
    <property type="evidence" value="ECO:0007669"/>
    <property type="project" value="TreeGrafter"/>
</dbReference>
<dbReference type="AlphaFoldDB" id="A0A5J5BZD4"/>
<feature type="chain" id="PRO_5023880843" description="Methyltransferase" evidence="9">
    <location>
        <begin position="18"/>
        <end position="448"/>
    </location>
</feature>
<dbReference type="GO" id="GO:0008168">
    <property type="term" value="F:methyltransferase activity"/>
    <property type="evidence" value="ECO:0007669"/>
    <property type="project" value="UniProtKB-UniRule"/>
</dbReference>
<keyword evidence="9" id="KW-0732">Signal</keyword>
<dbReference type="EC" id="2.1.1.-" evidence="7"/>
<comment type="subcellular location">
    <subcellularLocation>
        <location evidence="6">Endomembrane system</location>
        <topology evidence="6">Single-pass membrane protein</topology>
    </subcellularLocation>
    <subcellularLocation>
        <location evidence="1 7">Membrane</location>
        <topology evidence="1 7">Single-pass type II membrane protein</topology>
    </subcellularLocation>
</comment>
<evidence type="ECO:0000256" key="9">
    <source>
        <dbReference type="SAM" id="SignalP"/>
    </source>
</evidence>
<dbReference type="GO" id="GO:0032259">
    <property type="term" value="P:methylation"/>
    <property type="evidence" value="ECO:0007669"/>
    <property type="project" value="UniProtKB-KW"/>
</dbReference>
<keyword evidence="4 7" id="KW-0812">Transmembrane</keyword>
<evidence type="ECO:0000256" key="7">
    <source>
        <dbReference type="RuleBase" id="RU366043"/>
    </source>
</evidence>
<evidence type="ECO:0000256" key="6">
    <source>
        <dbReference type="ARBA" id="ARBA00037847"/>
    </source>
</evidence>
<organism evidence="10 11">
    <name type="scientific">Nyssa sinensis</name>
    <dbReference type="NCBI Taxonomy" id="561372"/>
    <lineage>
        <taxon>Eukaryota</taxon>
        <taxon>Viridiplantae</taxon>
        <taxon>Streptophyta</taxon>
        <taxon>Embryophyta</taxon>
        <taxon>Tracheophyta</taxon>
        <taxon>Spermatophyta</taxon>
        <taxon>Magnoliopsida</taxon>
        <taxon>eudicotyledons</taxon>
        <taxon>Gunneridae</taxon>
        <taxon>Pentapetalae</taxon>
        <taxon>asterids</taxon>
        <taxon>Cornales</taxon>
        <taxon>Nyssaceae</taxon>
        <taxon>Nyssa</taxon>
    </lineage>
</organism>
<dbReference type="Pfam" id="PF03141">
    <property type="entry name" value="Methyltransf_29"/>
    <property type="match status" value="1"/>
</dbReference>
<accession>A0A5J5BZD4</accession>
<dbReference type="PANTHER" id="PTHR10108:SF1130">
    <property type="entry name" value="METHYLTRANSFERASE PMT26-RELATED"/>
    <property type="match status" value="1"/>
</dbReference>
<evidence type="ECO:0000313" key="10">
    <source>
        <dbReference type="EMBL" id="KAA8547017.1"/>
    </source>
</evidence>
<keyword evidence="3 7" id="KW-0489">Methyltransferase</keyword>
<dbReference type="Proteomes" id="UP000325577">
    <property type="component" value="Linkage Group LG1"/>
</dbReference>
<evidence type="ECO:0000256" key="3">
    <source>
        <dbReference type="ARBA" id="ARBA00022603"/>
    </source>
</evidence>
<feature type="signal peptide" evidence="9">
    <location>
        <begin position="1"/>
        <end position="17"/>
    </location>
</feature>
<keyword evidence="7" id="KW-0808">Transferase</keyword>
<proteinExistence type="inferred from homology"/>
<evidence type="ECO:0000256" key="8">
    <source>
        <dbReference type="SAM" id="MobiDB-lite"/>
    </source>
</evidence>
<evidence type="ECO:0000256" key="4">
    <source>
        <dbReference type="ARBA" id="ARBA00022968"/>
    </source>
</evidence>
<dbReference type="GO" id="GO:0016020">
    <property type="term" value="C:membrane"/>
    <property type="evidence" value="ECO:0007669"/>
    <property type="project" value="UniProtKB-SubCell"/>
</dbReference>
<comment type="similarity">
    <text evidence="2 7">Belongs to the methyltransferase superfamily.</text>
</comment>
<dbReference type="InterPro" id="IPR004159">
    <property type="entry name" value="Put_SAM_MeTrfase"/>
</dbReference>
<name>A0A5J5BZD4_9ASTE</name>
<feature type="region of interest" description="Disordered" evidence="8">
    <location>
        <begin position="37"/>
        <end position="230"/>
    </location>
</feature>
<keyword evidence="4 7" id="KW-0735">Signal-anchor</keyword>